<dbReference type="GO" id="GO:0003700">
    <property type="term" value="F:DNA-binding transcription factor activity"/>
    <property type="evidence" value="ECO:0007669"/>
    <property type="project" value="InterPro"/>
</dbReference>
<keyword evidence="2" id="KW-0238">DNA-binding</keyword>
<evidence type="ECO:0000256" key="1">
    <source>
        <dbReference type="ARBA" id="ARBA00023015"/>
    </source>
</evidence>
<keyword evidence="3" id="KW-0804">Transcription</keyword>
<evidence type="ECO:0000256" key="2">
    <source>
        <dbReference type="ARBA" id="ARBA00023125"/>
    </source>
</evidence>
<dbReference type="PRINTS" id="PR00598">
    <property type="entry name" value="HTHMARR"/>
</dbReference>
<dbReference type="PANTHER" id="PTHR42756:SF1">
    <property type="entry name" value="TRANSCRIPTIONAL REPRESSOR OF EMRAB OPERON"/>
    <property type="match status" value="1"/>
</dbReference>
<organism evidence="5 6">
    <name type="scientific">Gimibacter soli</name>
    <dbReference type="NCBI Taxonomy" id="3024400"/>
    <lineage>
        <taxon>Bacteria</taxon>
        <taxon>Pseudomonadati</taxon>
        <taxon>Pseudomonadota</taxon>
        <taxon>Alphaproteobacteria</taxon>
        <taxon>Kordiimonadales</taxon>
        <taxon>Temperatibacteraceae</taxon>
        <taxon>Gimibacter</taxon>
    </lineage>
</organism>
<dbReference type="AlphaFoldDB" id="A0AAF0BLY2"/>
<accession>A0AAF0BLY2</accession>
<dbReference type="RefSeq" id="WP_289504456.1">
    <property type="nucleotide sequence ID" value="NZ_CP116805.1"/>
</dbReference>
<evidence type="ECO:0000313" key="5">
    <source>
        <dbReference type="EMBL" id="WCL54737.1"/>
    </source>
</evidence>
<dbReference type="GO" id="GO:0003677">
    <property type="term" value="F:DNA binding"/>
    <property type="evidence" value="ECO:0007669"/>
    <property type="project" value="UniProtKB-KW"/>
</dbReference>
<dbReference type="Pfam" id="PF01047">
    <property type="entry name" value="MarR"/>
    <property type="match status" value="1"/>
</dbReference>
<dbReference type="EMBL" id="CP116805">
    <property type="protein sequence ID" value="WCL54737.1"/>
    <property type="molecule type" value="Genomic_DNA"/>
</dbReference>
<dbReference type="InterPro" id="IPR000835">
    <property type="entry name" value="HTH_MarR-typ"/>
</dbReference>
<dbReference type="Gene3D" id="1.10.10.10">
    <property type="entry name" value="Winged helix-like DNA-binding domain superfamily/Winged helix DNA-binding domain"/>
    <property type="match status" value="1"/>
</dbReference>
<feature type="domain" description="HTH marR-type" evidence="4">
    <location>
        <begin position="4"/>
        <end position="137"/>
    </location>
</feature>
<dbReference type="PROSITE" id="PS01117">
    <property type="entry name" value="HTH_MARR_1"/>
    <property type="match status" value="1"/>
</dbReference>
<dbReference type="InterPro" id="IPR023187">
    <property type="entry name" value="Tscrpt_reg_MarR-type_CS"/>
</dbReference>
<proteinExistence type="predicted"/>
<dbReference type="SUPFAM" id="SSF46785">
    <property type="entry name" value="Winged helix' DNA-binding domain"/>
    <property type="match status" value="1"/>
</dbReference>
<dbReference type="InterPro" id="IPR036388">
    <property type="entry name" value="WH-like_DNA-bd_sf"/>
</dbReference>
<evidence type="ECO:0000313" key="6">
    <source>
        <dbReference type="Proteomes" id="UP001217500"/>
    </source>
</evidence>
<dbReference type="SMART" id="SM00347">
    <property type="entry name" value="HTH_MARR"/>
    <property type="match status" value="1"/>
</dbReference>
<keyword evidence="6" id="KW-1185">Reference proteome</keyword>
<keyword evidence="1" id="KW-0805">Transcription regulation</keyword>
<dbReference type="PANTHER" id="PTHR42756">
    <property type="entry name" value="TRANSCRIPTIONAL REGULATOR, MARR"/>
    <property type="match status" value="1"/>
</dbReference>
<evidence type="ECO:0000259" key="4">
    <source>
        <dbReference type="PROSITE" id="PS50995"/>
    </source>
</evidence>
<gene>
    <name evidence="5" type="ORF">PH603_03055</name>
</gene>
<evidence type="ECO:0000256" key="3">
    <source>
        <dbReference type="ARBA" id="ARBA00023163"/>
    </source>
</evidence>
<dbReference type="PROSITE" id="PS50995">
    <property type="entry name" value="HTH_MARR_2"/>
    <property type="match status" value="1"/>
</dbReference>
<dbReference type="KEGG" id="gso:PH603_03055"/>
<sequence>MNGYLALFDRLGQLGRQRYRMAEDYFARLGLNHTEARLLTLLTQAGGRATQDALAGQLYIDRSNVGRALKALEARDYVARQKDAKDKRANFVQITAKGSAAAGEIASLKGEMAAAFFNGLEESEAAMIAGLLGRVEPFGANTA</sequence>
<dbReference type="InterPro" id="IPR036390">
    <property type="entry name" value="WH_DNA-bd_sf"/>
</dbReference>
<dbReference type="Proteomes" id="UP001217500">
    <property type="component" value="Chromosome"/>
</dbReference>
<protein>
    <submittedName>
        <fullName evidence="5">MarR family transcriptional regulator</fullName>
    </submittedName>
</protein>
<reference evidence="5" key="1">
    <citation type="submission" date="2023-01" db="EMBL/GenBank/DDBJ databases">
        <title>The genome sequence of Kordiimonadaceae bacterium 6D33.</title>
        <authorList>
            <person name="Liu Y."/>
        </authorList>
    </citation>
    <scope>NUCLEOTIDE SEQUENCE</scope>
    <source>
        <strain evidence="5">6D33</strain>
    </source>
</reference>
<name>A0AAF0BLY2_9PROT</name>